<organism evidence="1 2">
    <name type="scientific">Dyadobacter endophyticus</name>
    <dbReference type="NCBI Taxonomy" id="1749036"/>
    <lineage>
        <taxon>Bacteria</taxon>
        <taxon>Pseudomonadati</taxon>
        <taxon>Bacteroidota</taxon>
        <taxon>Cytophagia</taxon>
        <taxon>Cytophagales</taxon>
        <taxon>Spirosomataceae</taxon>
        <taxon>Dyadobacter</taxon>
    </lineage>
</organism>
<dbReference type="Proteomes" id="UP000600214">
    <property type="component" value="Unassembled WGS sequence"/>
</dbReference>
<dbReference type="RefSeq" id="WP_188939388.1">
    <property type="nucleotide sequence ID" value="NZ_BMIA01000009.1"/>
</dbReference>
<sequence>MDFVVLYTSGSELNINKHLLESYLSNKNSATAAMKYLTKISEYKAGLLTLTTELRLAVAMLDDDQPVIISKQTTRFNFPDRMLLTRGASKRAQGILKDCIDLSQAHAYGGFLYKAANIGLPLVPSAVAPFEQYESVIKDFLKKHAKL</sequence>
<protein>
    <submittedName>
        <fullName evidence="1">Uncharacterized protein</fullName>
    </submittedName>
</protein>
<accession>A0ABQ1ZD78</accession>
<dbReference type="EMBL" id="BMIA01000009">
    <property type="protein sequence ID" value="GGH55895.1"/>
    <property type="molecule type" value="Genomic_DNA"/>
</dbReference>
<keyword evidence="2" id="KW-1185">Reference proteome</keyword>
<name>A0ABQ1ZD78_9BACT</name>
<evidence type="ECO:0000313" key="2">
    <source>
        <dbReference type="Proteomes" id="UP000600214"/>
    </source>
</evidence>
<reference evidence="2" key="1">
    <citation type="journal article" date="2019" name="Int. J. Syst. Evol. Microbiol.">
        <title>The Global Catalogue of Microorganisms (GCM) 10K type strain sequencing project: providing services to taxonomists for standard genome sequencing and annotation.</title>
        <authorList>
            <consortium name="The Broad Institute Genomics Platform"/>
            <consortium name="The Broad Institute Genome Sequencing Center for Infectious Disease"/>
            <person name="Wu L."/>
            <person name="Ma J."/>
        </authorList>
    </citation>
    <scope>NUCLEOTIDE SEQUENCE [LARGE SCALE GENOMIC DNA]</scope>
    <source>
        <strain evidence="2">CGMCC 1.15288</strain>
    </source>
</reference>
<comment type="caution">
    <text evidence="1">The sequence shown here is derived from an EMBL/GenBank/DDBJ whole genome shotgun (WGS) entry which is preliminary data.</text>
</comment>
<proteinExistence type="predicted"/>
<gene>
    <name evidence="1" type="ORF">GCM10007423_63920</name>
</gene>
<evidence type="ECO:0000313" key="1">
    <source>
        <dbReference type="EMBL" id="GGH55895.1"/>
    </source>
</evidence>